<feature type="chain" id="PRO_5011314546" description="Halovibrin HvnC" evidence="1">
    <location>
        <begin position="24"/>
        <end position="295"/>
    </location>
</feature>
<reference evidence="3" key="1">
    <citation type="submission" date="2017-06" db="EMBL/GenBank/DDBJ databases">
        <authorList>
            <person name="Varghese N."/>
            <person name="Submissions S."/>
        </authorList>
    </citation>
    <scope>NUCLEOTIDE SEQUENCE [LARGE SCALE GENOMIC DNA]</scope>
    <source>
        <strain evidence="3">DSM 22348</strain>
    </source>
</reference>
<dbReference type="AlphaFoldDB" id="A0A239DPH9"/>
<evidence type="ECO:0008006" key="4">
    <source>
        <dbReference type="Google" id="ProtNLM"/>
    </source>
</evidence>
<dbReference type="Proteomes" id="UP000198407">
    <property type="component" value="Unassembled WGS sequence"/>
</dbReference>
<keyword evidence="3" id="KW-1185">Reference proteome</keyword>
<evidence type="ECO:0000313" key="3">
    <source>
        <dbReference type="Proteomes" id="UP000198407"/>
    </source>
</evidence>
<dbReference type="OrthoDB" id="6766953at2"/>
<evidence type="ECO:0000313" key="2">
    <source>
        <dbReference type="EMBL" id="SNS33662.1"/>
    </source>
</evidence>
<feature type="signal peptide" evidence="1">
    <location>
        <begin position="1"/>
        <end position="23"/>
    </location>
</feature>
<dbReference type="EMBL" id="FZOL01000006">
    <property type="protein sequence ID" value="SNS33662.1"/>
    <property type="molecule type" value="Genomic_DNA"/>
</dbReference>
<keyword evidence="1" id="KW-0732">Signal</keyword>
<gene>
    <name evidence="2" type="ORF">SAMN05444352_106167</name>
</gene>
<sequence>MKKYLFLLISVLLGACTSLPDQPADTGSSVTQVVVNGPATAAALTERYRNIADNCGSDSMPAFLCAGIILRVTTYGDNYDTWDPSPTAIAKGAVSFSFLRKDNNFRRFAWSSTTPNGYVFYPIFGAPADKIDIPVLCHFPMDAATDYRTTQTACGMYSNIASSAPCDKVGVKTGAQWASQYPPGTAGLHICGFNVSDEINNYAGPNFYAALEAKRLNSAYFDQQNELVLKVWSAGQGRVLPIQAFFYALPDGLADARKNKQRFLSKTGINLPIIKITLPTVPSGDATFEYFAADQ</sequence>
<evidence type="ECO:0000256" key="1">
    <source>
        <dbReference type="SAM" id="SignalP"/>
    </source>
</evidence>
<protein>
    <recommendedName>
        <fullName evidence="4">Halovibrin HvnC</fullName>
    </recommendedName>
</protein>
<dbReference type="PROSITE" id="PS51257">
    <property type="entry name" value="PROKAR_LIPOPROTEIN"/>
    <property type="match status" value="1"/>
</dbReference>
<accession>A0A239DPH9</accession>
<proteinExistence type="predicted"/>
<dbReference type="STRING" id="1215104.GCA_000730585_03791"/>
<name>A0A239DPH9_9PSED</name>
<organism evidence="2 3">
    <name type="scientific">Pseudomonas japonica</name>
    <dbReference type="NCBI Taxonomy" id="256466"/>
    <lineage>
        <taxon>Bacteria</taxon>
        <taxon>Pseudomonadati</taxon>
        <taxon>Pseudomonadota</taxon>
        <taxon>Gammaproteobacteria</taxon>
        <taxon>Pseudomonadales</taxon>
        <taxon>Pseudomonadaceae</taxon>
        <taxon>Pseudomonas</taxon>
    </lineage>
</organism>
<dbReference type="RefSeq" id="WP_042123177.1">
    <property type="nucleotide sequence ID" value="NZ_FZOL01000006.1"/>
</dbReference>